<dbReference type="AlphaFoldDB" id="A0A4U8Q7W5"/>
<evidence type="ECO:0000259" key="2">
    <source>
        <dbReference type="SMART" id="SM00244"/>
    </source>
</evidence>
<evidence type="ECO:0000313" key="3">
    <source>
        <dbReference type="EMBL" id="TLD01030.1"/>
    </source>
</evidence>
<dbReference type="InterPro" id="IPR001107">
    <property type="entry name" value="Band_7"/>
</dbReference>
<gene>
    <name evidence="3" type="ORF">DSM106044_02232</name>
</gene>
<dbReference type="GO" id="GO:0005886">
    <property type="term" value="C:plasma membrane"/>
    <property type="evidence" value="ECO:0007669"/>
    <property type="project" value="InterPro"/>
</dbReference>
<comment type="similarity">
    <text evidence="1">Belongs to the band 7/mec-2 family.</text>
</comment>
<evidence type="ECO:0000256" key="1">
    <source>
        <dbReference type="ARBA" id="ARBA00008164"/>
    </source>
</evidence>
<dbReference type="EMBL" id="QGQD01000045">
    <property type="protein sequence ID" value="TLD01030.1"/>
    <property type="molecule type" value="Genomic_DNA"/>
</dbReference>
<dbReference type="STRING" id="180332.GCA_000797495_03866"/>
<dbReference type="InterPro" id="IPR043202">
    <property type="entry name" value="Band-7_stomatin-like"/>
</dbReference>
<sequence>MRIIIQENQRGLLFKNGKFVKLLEAGRYFIFGTQNIEIVQLDQPLTSETCSPEVLLRNEKVERQTATVDIADEELALHFINGKFEEILRRGKYAYWSVIHKHEFTKVSIKAPEVPTDIPQYIFSKIPSYLYSKIEVKEYQKALLYYDQKLVKLLDAGTYYYWKCSTKVDYSIVDTRLTQMDINGQEILSQDKVALRINFVCTYRITDYVKIFTEIDNYEEQMHVAAQFALRDYISKYRIDEILENKEQISAYVFEKLKEKSSELYVEITDAGVKDIILPGEIRDIMNTVLIAEKRAQANVITRREEVASTRSLLNTARLMDENTTLYKLKELEYLEKICENVGNISVNGSSGLLTQLTAILHGGSAS</sequence>
<feature type="domain" description="Band 7" evidence="2">
    <location>
        <begin position="136"/>
        <end position="290"/>
    </location>
</feature>
<dbReference type="PRINTS" id="PR00721">
    <property type="entry name" value="STOMATIN"/>
</dbReference>
<reference evidence="3 4" key="1">
    <citation type="journal article" date="2019" name="Anaerobe">
        <title>Detection of Robinsoniella peoriensis in multiple bone samples of a trauma patient.</title>
        <authorList>
            <person name="Schrottner P."/>
            <person name="Hartwich K."/>
            <person name="Bunk B."/>
            <person name="Schober I."/>
            <person name="Helbig S."/>
            <person name="Rudolph W.W."/>
            <person name="Gunzer F."/>
        </authorList>
    </citation>
    <scope>NUCLEOTIDE SEQUENCE [LARGE SCALE GENOMIC DNA]</scope>
    <source>
        <strain evidence="3 4">DSM 106044</strain>
    </source>
</reference>
<dbReference type="PANTHER" id="PTHR10264:SF83">
    <property type="entry name" value="BLL5629 PROTEIN"/>
    <property type="match status" value="1"/>
</dbReference>
<dbReference type="InterPro" id="IPR001972">
    <property type="entry name" value="Stomatin_HflK_fam"/>
</dbReference>
<dbReference type="Proteomes" id="UP000306509">
    <property type="component" value="Unassembled WGS sequence"/>
</dbReference>
<dbReference type="SMART" id="SM00244">
    <property type="entry name" value="PHB"/>
    <property type="match status" value="1"/>
</dbReference>
<protein>
    <submittedName>
        <fullName evidence="3">HflK protein</fullName>
    </submittedName>
</protein>
<evidence type="ECO:0000313" key="4">
    <source>
        <dbReference type="Proteomes" id="UP000306509"/>
    </source>
</evidence>
<organism evidence="3 4">
    <name type="scientific">Robinsoniella peoriensis</name>
    <dbReference type="NCBI Taxonomy" id="180332"/>
    <lineage>
        <taxon>Bacteria</taxon>
        <taxon>Bacillati</taxon>
        <taxon>Bacillota</taxon>
        <taxon>Clostridia</taxon>
        <taxon>Lachnospirales</taxon>
        <taxon>Lachnospiraceae</taxon>
        <taxon>Robinsoniella</taxon>
    </lineage>
</organism>
<dbReference type="SUPFAM" id="SSF117892">
    <property type="entry name" value="Band 7/SPFH domain"/>
    <property type="match status" value="1"/>
</dbReference>
<dbReference type="RefSeq" id="WP_044292992.1">
    <property type="nucleotide sequence ID" value="NZ_JTGN01000001.1"/>
</dbReference>
<dbReference type="CDD" id="cd13438">
    <property type="entry name" value="SPFH_eoslipins_u2"/>
    <property type="match status" value="1"/>
</dbReference>
<dbReference type="Gene3D" id="3.30.479.30">
    <property type="entry name" value="Band 7 domain"/>
    <property type="match status" value="1"/>
</dbReference>
<name>A0A4U8Q7W5_9FIRM</name>
<keyword evidence="4" id="KW-1185">Reference proteome</keyword>
<dbReference type="Pfam" id="PF01145">
    <property type="entry name" value="Band_7"/>
    <property type="match status" value="1"/>
</dbReference>
<comment type="caution">
    <text evidence="3">The sequence shown here is derived from an EMBL/GenBank/DDBJ whole genome shotgun (WGS) entry which is preliminary data.</text>
</comment>
<dbReference type="PANTHER" id="PTHR10264">
    <property type="entry name" value="BAND 7 PROTEIN-RELATED"/>
    <property type="match status" value="1"/>
</dbReference>
<proteinExistence type="inferred from homology"/>
<dbReference type="InterPro" id="IPR036013">
    <property type="entry name" value="Band_7/SPFH_dom_sf"/>
</dbReference>
<accession>A0A4U8Q7W5</accession>